<comment type="caution">
    <text evidence="2">The sequence shown here is derived from an EMBL/GenBank/DDBJ whole genome shotgun (WGS) entry which is preliminary data.</text>
</comment>
<dbReference type="EMBL" id="LZZM01000148">
    <property type="protein sequence ID" value="OOM77557.1"/>
    <property type="molecule type" value="Genomic_DNA"/>
</dbReference>
<evidence type="ECO:0000313" key="3">
    <source>
        <dbReference type="Proteomes" id="UP000190890"/>
    </source>
</evidence>
<dbReference type="Proteomes" id="UP000190890">
    <property type="component" value="Unassembled WGS sequence"/>
</dbReference>
<protein>
    <submittedName>
        <fullName evidence="2">SPFH domain / band 7 family protein</fullName>
    </submittedName>
</protein>
<dbReference type="InterPro" id="IPR001107">
    <property type="entry name" value="Band_7"/>
</dbReference>
<feature type="domain" description="Band 7" evidence="1">
    <location>
        <begin position="289"/>
        <end position="507"/>
    </location>
</feature>
<keyword evidence="3" id="KW-1185">Reference proteome</keyword>
<evidence type="ECO:0000259" key="1">
    <source>
        <dbReference type="Pfam" id="PF01145"/>
    </source>
</evidence>
<dbReference type="RefSeq" id="WP_077847367.1">
    <property type="nucleotide sequence ID" value="NZ_LZZM01000148.1"/>
</dbReference>
<sequence length="754" mass="81867">MNSTTISILIFAGLGLAGLFLLLYGIGFTSIGTDEVGIVEKWWSLKGSVPSDGLIALKGEAGYQPEVLRAGVHFKTPFKYKVKKVRLVTIPQGQIGYVFARSGESLADGQTLGRVVNESKSFQDVVAFLNNNGQKGPQRQILREGTYAFNLAQFIIITKDKVHSIFTSKDESAQIETMRSDLLKVNGFLPVVISSSKNLEEDELGNSLRTKDTIGIVTVNEGPTPDNGAIIAPIVGEGITNEFYHNNFQEPEKFLAANGRKGKQMQVLTDGIYFINRLFANVDIVPKSIIDIGYVGVVVSYFGDKGEDVSGSSYSHGELVEQGKKGIWKESMMPGKYPFNTYAGKIVPVPTTNVILKWISGQSGDHKLDDNLKEISLITKDAFEPNLPLTVVFNIDYRKASSVIQRFGDIKMLIEQSLDPMIAGYFKNIGQTKTLIELVQDRSSIQEQASAEMKEKFKLYDLELQEVLIGTPAASTADKRIELILAQLRDRQVALEEIKTNEAKQKSAEKQRELNEAIAKSAAQAALTQSSIDIEVADNKGKSELKLAEQLALKTQKLAEADKYKRTQEADASRYTKEAEAAANAKATELNAEANAKQVQLQAGAEAFKLEKVGTAQALNIKAVAEATAEQETKVGIAKGTAAKALVDAYGGPELQVQQSVLTAFAEALKISKSPLVPQTVIMGGSDGKAPNAMEGILSMILANMTSTNGSVVSSLANMNNTEEPAANAKEEIILPTNQETNLNTTINSKELEK</sequence>
<gene>
    <name evidence="2" type="ORF">CLPUN_22310</name>
</gene>
<dbReference type="Pfam" id="PF01145">
    <property type="entry name" value="Band_7"/>
    <property type="match status" value="1"/>
</dbReference>
<accession>A0A1S8TID5</accession>
<dbReference type="STRING" id="29367.CLPUN_22310"/>
<proteinExistence type="predicted"/>
<organism evidence="2 3">
    <name type="scientific">Clostridium puniceum</name>
    <dbReference type="NCBI Taxonomy" id="29367"/>
    <lineage>
        <taxon>Bacteria</taxon>
        <taxon>Bacillati</taxon>
        <taxon>Bacillota</taxon>
        <taxon>Clostridia</taxon>
        <taxon>Eubacteriales</taxon>
        <taxon>Clostridiaceae</taxon>
        <taxon>Clostridium</taxon>
    </lineage>
</organism>
<name>A0A1S8TID5_9CLOT</name>
<evidence type="ECO:0000313" key="2">
    <source>
        <dbReference type="EMBL" id="OOM77557.1"/>
    </source>
</evidence>
<dbReference type="AlphaFoldDB" id="A0A1S8TID5"/>
<reference evidence="2 3" key="1">
    <citation type="submission" date="2016-05" db="EMBL/GenBank/DDBJ databases">
        <title>Microbial solvent formation.</title>
        <authorList>
            <person name="Poehlein A."/>
            <person name="Montoya Solano J.D."/>
            <person name="Flitsch S."/>
            <person name="Krabben P."/>
            <person name="Duerre P."/>
            <person name="Daniel R."/>
        </authorList>
    </citation>
    <scope>NUCLEOTIDE SEQUENCE [LARGE SCALE GENOMIC DNA]</scope>
    <source>
        <strain evidence="2 3">DSM 2619</strain>
    </source>
</reference>